<dbReference type="RefSeq" id="WP_219538216.1">
    <property type="nucleotide sequence ID" value="NZ_JAHKRM010000045.1"/>
</dbReference>
<protein>
    <submittedName>
        <fullName evidence="1">Uncharacterized protein</fullName>
    </submittedName>
</protein>
<accession>A0ABW4GHK1</accession>
<evidence type="ECO:0000313" key="2">
    <source>
        <dbReference type="Proteomes" id="UP001597097"/>
    </source>
</evidence>
<dbReference type="EMBL" id="JBHUCM010000031">
    <property type="protein sequence ID" value="MFD1542084.1"/>
    <property type="molecule type" value="Genomic_DNA"/>
</dbReference>
<sequence>MTSRSAEPHALTASHVYDRYRERLAYYQVPRHIEMVRELPYGPTQRVRKGQLSRSTKGIFDAEARWPRV</sequence>
<proteinExistence type="predicted"/>
<dbReference type="Proteomes" id="UP001597097">
    <property type="component" value="Unassembled WGS sequence"/>
</dbReference>
<comment type="caution">
    <text evidence="1">The sequence shown here is derived from an EMBL/GenBank/DDBJ whole genome shotgun (WGS) entry which is preliminary data.</text>
</comment>
<evidence type="ECO:0000313" key="1">
    <source>
        <dbReference type="EMBL" id="MFD1542084.1"/>
    </source>
</evidence>
<name>A0ABW4GHK1_9ACTN</name>
<gene>
    <name evidence="1" type="ORF">ACFSJ0_33885</name>
</gene>
<organism evidence="1 2">
    <name type="scientific">Nonomuraea guangzhouensis</name>
    <dbReference type="NCBI Taxonomy" id="1291555"/>
    <lineage>
        <taxon>Bacteria</taxon>
        <taxon>Bacillati</taxon>
        <taxon>Actinomycetota</taxon>
        <taxon>Actinomycetes</taxon>
        <taxon>Streptosporangiales</taxon>
        <taxon>Streptosporangiaceae</taxon>
        <taxon>Nonomuraea</taxon>
    </lineage>
</organism>
<keyword evidence="2" id="KW-1185">Reference proteome</keyword>
<reference evidence="2" key="1">
    <citation type="journal article" date="2019" name="Int. J. Syst. Evol. Microbiol.">
        <title>The Global Catalogue of Microorganisms (GCM) 10K type strain sequencing project: providing services to taxonomists for standard genome sequencing and annotation.</title>
        <authorList>
            <consortium name="The Broad Institute Genomics Platform"/>
            <consortium name="The Broad Institute Genome Sequencing Center for Infectious Disease"/>
            <person name="Wu L."/>
            <person name="Ma J."/>
        </authorList>
    </citation>
    <scope>NUCLEOTIDE SEQUENCE [LARGE SCALE GENOMIC DNA]</scope>
    <source>
        <strain evidence="2">CGMCC 1.15399</strain>
    </source>
</reference>